<proteinExistence type="predicted"/>
<dbReference type="RefSeq" id="WP_085805054.1">
    <property type="nucleotide sequence ID" value="NZ_FWFX01000003.1"/>
</dbReference>
<feature type="signal peptide" evidence="1">
    <location>
        <begin position="1"/>
        <end position="30"/>
    </location>
</feature>
<protein>
    <submittedName>
        <fullName evidence="2">Uncharacterized protein</fullName>
    </submittedName>
</protein>
<organism evidence="2 3">
    <name type="scientific">Roseovarius albus</name>
    <dbReference type="NCBI Taxonomy" id="1247867"/>
    <lineage>
        <taxon>Bacteria</taxon>
        <taxon>Pseudomonadati</taxon>
        <taxon>Pseudomonadota</taxon>
        <taxon>Alphaproteobacteria</taxon>
        <taxon>Rhodobacterales</taxon>
        <taxon>Roseobacteraceae</taxon>
        <taxon>Roseovarius</taxon>
    </lineage>
</organism>
<evidence type="ECO:0000313" key="2">
    <source>
        <dbReference type="EMBL" id="SLN31090.1"/>
    </source>
</evidence>
<name>A0A1X6YW10_9RHOB</name>
<reference evidence="2 3" key="1">
    <citation type="submission" date="2017-03" db="EMBL/GenBank/DDBJ databases">
        <authorList>
            <person name="Afonso C.L."/>
            <person name="Miller P.J."/>
            <person name="Scott M.A."/>
            <person name="Spackman E."/>
            <person name="Goraichik I."/>
            <person name="Dimitrov K.M."/>
            <person name="Suarez D.L."/>
            <person name="Swayne D.E."/>
        </authorList>
    </citation>
    <scope>NUCLEOTIDE SEQUENCE [LARGE SCALE GENOMIC DNA]</scope>
    <source>
        <strain evidence="2 3">CECT 7450</strain>
    </source>
</reference>
<feature type="chain" id="PRO_5012507651" evidence="1">
    <location>
        <begin position="31"/>
        <end position="122"/>
    </location>
</feature>
<dbReference type="AlphaFoldDB" id="A0A1X6YW10"/>
<accession>A0A1X6YW10</accession>
<dbReference type="Proteomes" id="UP000193061">
    <property type="component" value="Unassembled WGS sequence"/>
</dbReference>
<dbReference type="EMBL" id="FWFX01000003">
    <property type="protein sequence ID" value="SLN31090.1"/>
    <property type="molecule type" value="Genomic_DNA"/>
</dbReference>
<evidence type="ECO:0000313" key="3">
    <source>
        <dbReference type="Proteomes" id="UP000193061"/>
    </source>
</evidence>
<keyword evidence="3" id="KW-1185">Reference proteome</keyword>
<gene>
    <name evidence="2" type="ORF">ROA7450_01374</name>
</gene>
<evidence type="ECO:0000256" key="1">
    <source>
        <dbReference type="SAM" id="SignalP"/>
    </source>
</evidence>
<sequence>MAFGILDTYKAWTIVVGVGMISLGAAPAMADSEASDPMTHPINCATAEGDIRALKAEKKHAQDQIVRNVASITPAGALLGLITGTEGKRLQMLTGEYEKKIDARIAETESQCNIQPTDESTD</sequence>
<keyword evidence="1" id="KW-0732">Signal</keyword>
<dbReference type="OrthoDB" id="7708807at2"/>